<evidence type="ECO:0000259" key="5">
    <source>
        <dbReference type="Pfam" id="PF17827"/>
    </source>
</evidence>
<dbReference type="VEuPathDB" id="FungiDB:H310_07514"/>
<dbReference type="GO" id="GO:0032259">
    <property type="term" value="P:methylation"/>
    <property type="evidence" value="ECO:0007669"/>
    <property type="project" value="UniProtKB-KW"/>
</dbReference>
<feature type="domain" description="Release factor glutamine methyltransferase N-terminal" evidence="5">
    <location>
        <begin position="10"/>
        <end position="78"/>
    </location>
</feature>
<evidence type="ECO:0008006" key="7">
    <source>
        <dbReference type="Google" id="ProtNLM"/>
    </source>
</evidence>
<sequence>MQSRRWLSTIRRARRRLAQRGVAASDINVLVAHAHDPPLSRESLFLHPDKLLTPAESQRLEDLTSRRLAGEPLAYVTGVKEFWSLPFKVTKDTLIPRPDSELLIDTLLNLHTKDDPLRILDIGTGTGCLIVAALAEFPNATGVAIDISPAALQVARHNADTHGMASRMICIEQDMRRFDRDMTLHWATPPFDVVLCNPPYISMDEVPWMDAHGTRFSLVRRQLCHIMEVGIVVVLHEPHLALFADHDGLALYSVLRSPLRDQLLRPGGHVLFEVGFAQAARVVDLYKGASFIQSTRLDRMVVQDVQGIDRVVVMQTRP</sequence>
<dbReference type="PROSITE" id="PS00092">
    <property type="entry name" value="N6_MTASE"/>
    <property type="match status" value="1"/>
</dbReference>
<keyword evidence="1" id="KW-0489">Methyltransferase</keyword>
<dbReference type="Pfam" id="PF13847">
    <property type="entry name" value="Methyltransf_31"/>
    <property type="match status" value="1"/>
</dbReference>
<accession>A0A024U397</accession>
<dbReference type="AlphaFoldDB" id="A0A024U397"/>
<dbReference type="SUPFAM" id="SSF53335">
    <property type="entry name" value="S-adenosyl-L-methionine-dependent methyltransferases"/>
    <property type="match status" value="1"/>
</dbReference>
<dbReference type="PANTHER" id="PTHR18895">
    <property type="entry name" value="HEMK METHYLTRANSFERASE"/>
    <property type="match status" value="1"/>
</dbReference>
<dbReference type="GO" id="GO:0036009">
    <property type="term" value="F:protein-glutamine N-methyltransferase activity"/>
    <property type="evidence" value="ECO:0007669"/>
    <property type="project" value="TreeGrafter"/>
</dbReference>
<name>A0A024U397_9STRA</name>
<dbReference type="PANTHER" id="PTHR18895:SF74">
    <property type="entry name" value="MTRF1L RELEASE FACTOR GLUTAMINE METHYLTRANSFERASE"/>
    <property type="match status" value="1"/>
</dbReference>
<dbReference type="InterPro" id="IPR004556">
    <property type="entry name" value="HemK-like"/>
</dbReference>
<proteinExistence type="predicted"/>
<gene>
    <name evidence="6" type="ORF">H310_07514</name>
</gene>
<organism evidence="6">
    <name type="scientific">Aphanomyces invadans</name>
    <dbReference type="NCBI Taxonomy" id="157072"/>
    <lineage>
        <taxon>Eukaryota</taxon>
        <taxon>Sar</taxon>
        <taxon>Stramenopiles</taxon>
        <taxon>Oomycota</taxon>
        <taxon>Saprolegniomycetes</taxon>
        <taxon>Saprolegniales</taxon>
        <taxon>Verrucalvaceae</taxon>
        <taxon>Aphanomyces</taxon>
    </lineage>
</organism>
<dbReference type="Pfam" id="PF17827">
    <property type="entry name" value="PrmC_N"/>
    <property type="match status" value="1"/>
</dbReference>
<keyword evidence="3" id="KW-0949">S-adenosyl-L-methionine</keyword>
<evidence type="ECO:0000256" key="2">
    <source>
        <dbReference type="ARBA" id="ARBA00022679"/>
    </source>
</evidence>
<evidence type="ECO:0000259" key="4">
    <source>
        <dbReference type="Pfam" id="PF13847"/>
    </source>
</evidence>
<evidence type="ECO:0000256" key="3">
    <source>
        <dbReference type="ARBA" id="ARBA00022691"/>
    </source>
</evidence>
<protein>
    <recommendedName>
        <fullName evidence="7">Peptide chain release factor N(5)-glutamine methyltransferase</fullName>
    </recommendedName>
</protein>
<feature type="domain" description="Methyltransferase" evidence="4">
    <location>
        <begin position="115"/>
        <end position="233"/>
    </location>
</feature>
<dbReference type="InterPro" id="IPR002052">
    <property type="entry name" value="DNA_methylase_N6_adenine_CS"/>
</dbReference>
<dbReference type="CDD" id="cd02440">
    <property type="entry name" value="AdoMet_MTases"/>
    <property type="match status" value="1"/>
</dbReference>
<dbReference type="NCBIfam" id="TIGR00536">
    <property type="entry name" value="hemK_fam"/>
    <property type="match status" value="1"/>
</dbReference>
<reference evidence="6" key="1">
    <citation type="submission" date="2013-12" db="EMBL/GenBank/DDBJ databases">
        <title>The Genome Sequence of Aphanomyces invadans NJM9701.</title>
        <authorList>
            <consortium name="The Broad Institute Genomics Platform"/>
            <person name="Russ C."/>
            <person name="Tyler B."/>
            <person name="van West P."/>
            <person name="Dieguez-Uribeondo J."/>
            <person name="Young S.K."/>
            <person name="Zeng Q."/>
            <person name="Gargeya S."/>
            <person name="Fitzgerald M."/>
            <person name="Abouelleil A."/>
            <person name="Alvarado L."/>
            <person name="Chapman S.B."/>
            <person name="Gainer-Dewar J."/>
            <person name="Goldberg J."/>
            <person name="Griggs A."/>
            <person name="Gujja S."/>
            <person name="Hansen M."/>
            <person name="Howarth C."/>
            <person name="Imamovic A."/>
            <person name="Ireland A."/>
            <person name="Larimer J."/>
            <person name="McCowan C."/>
            <person name="Murphy C."/>
            <person name="Pearson M."/>
            <person name="Poon T.W."/>
            <person name="Priest M."/>
            <person name="Roberts A."/>
            <person name="Saif S."/>
            <person name="Shea T."/>
            <person name="Sykes S."/>
            <person name="Wortman J."/>
            <person name="Nusbaum C."/>
            <person name="Birren B."/>
        </authorList>
    </citation>
    <scope>NUCLEOTIDE SEQUENCE [LARGE SCALE GENOMIC DNA]</scope>
    <source>
        <strain evidence="6">NJM9701</strain>
    </source>
</reference>
<dbReference type="GeneID" id="20084564"/>
<dbReference type="InterPro" id="IPR025714">
    <property type="entry name" value="Methyltranfer_dom"/>
</dbReference>
<keyword evidence="2" id="KW-0808">Transferase</keyword>
<dbReference type="Gene3D" id="1.10.8.10">
    <property type="entry name" value="DNA helicase RuvA subunit, C-terminal domain"/>
    <property type="match status" value="1"/>
</dbReference>
<dbReference type="InterPro" id="IPR050320">
    <property type="entry name" value="N5-glutamine_MTase"/>
</dbReference>
<evidence type="ECO:0000313" key="6">
    <source>
        <dbReference type="EMBL" id="ETW00088.1"/>
    </source>
</evidence>
<dbReference type="EMBL" id="KI913965">
    <property type="protein sequence ID" value="ETW00088.1"/>
    <property type="molecule type" value="Genomic_DNA"/>
</dbReference>
<dbReference type="InterPro" id="IPR029063">
    <property type="entry name" value="SAM-dependent_MTases_sf"/>
</dbReference>
<dbReference type="OrthoDB" id="269872at2759"/>
<evidence type="ECO:0000256" key="1">
    <source>
        <dbReference type="ARBA" id="ARBA00022603"/>
    </source>
</evidence>
<dbReference type="eggNOG" id="KOG2904">
    <property type="taxonomic scope" value="Eukaryota"/>
</dbReference>
<dbReference type="Gene3D" id="3.40.50.150">
    <property type="entry name" value="Vaccinia Virus protein VP39"/>
    <property type="match status" value="1"/>
</dbReference>
<dbReference type="RefSeq" id="XP_008871113.1">
    <property type="nucleotide sequence ID" value="XM_008872891.1"/>
</dbReference>
<dbReference type="GO" id="GO:0003676">
    <property type="term" value="F:nucleic acid binding"/>
    <property type="evidence" value="ECO:0007669"/>
    <property type="project" value="InterPro"/>
</dbReference>
<dbReference type="InterPro" id="IPR040758">
    <property type="entry name" value="PrmC_N"/>
</dbReference>
<dbReference type="STRING" id="157072.A0A024U397"/>